<dbReference type="AlphaFoldDB" id="A0A0A2KKF0"/>
<evidence type="ECO:0000256" key="11">
    <source>
        <dbReference type="ARBA" id="ARBA00023239"/>
    </source>
</evidence>
<dbReference type="GeneID" id="27682749"/>
<dbReference type="Pfam" id="PF14791">
    <property type="entry name" value="DNA_pol_B_thumb"/>
    <property type="match status" value="1"/>
</dbReference>
<keyword evidence="11" id="KW-0456">Lyase</keyword>
<dbReference type="SUPFAM" id="SSF52113">
    <property type="entry name" value="BRCT domain"/>
    <property type="match status" value="1"/>
</dbReference>
<comment type="catalytic activity">
    <reaction evidence="12">
        <text>DNA(n) + a 2'-deoxyribonucleoside 5'-triphosphate = DNA(n+1) + diphosphate</text>
        <dbReference type="Rhea" id="RHEA:22508"/>
        <dbReference type="Rhea" id="RHEA-COMP:17339"/>
        <dbReference type="Rhea" id="RHEA-COMP:17340"/>
        <dbReference type="ChEBI" id="CHEBI:33019"/>
        <dbReference type="ChEBI" id="CHEBI:61560"/>
        <dbReference type="ChEBI" id="CHEBI:173112"/>
        <dbReference type="EC" id="2.7.7.7"/>
    </reaction>
</comment>
<dbReference type="InterPro" id="IPR002054">
    <property type="entry name" value="DNA-dir_DNA_pol_X"/>
</dbReference>
<keyword evidence="5" id="KW-0808">Transferase</keyword>
<comment type="caution">
    <text evidence="16">The sequence shown here is derived from an EMBL/GenBank/DDBJ whole genome shotgun (WGS) entry which is preliminary data.</text>
</comment>
<dbReference type="GO" id="GO:0006303">
    <property type="term" value="P:double-strand break repair via nonhomologous end joining"/>
    <property type="evidence" value="ECO:0007669"/>
    <property type="project" value="TreeGrafter"/>
</dbReference>
<evidence type="ECO:0000259" key="15">
    <source>
        <dbReference type="PROSITE" id="PS50172"/>
    </source>
</evidence>
<organism evidence="16 17">
    <name type="scientific">Penicillium expansum</name>
    <name type="common">Blue mold rot fungus</name>
    <dbReference type="NCBI Taxonomy" id="27334"/>
    <lineage>
        <taxon>Eukaryota</taxon>
        <taxon>Fungi</taxon>
        <taxon>Dikarya</taxon>
        <taxon>Ascomycota</taxon>
        <taxon>Pezizomycotina</taxon>
        <taxon>Eurotiomycetes</taxon>
        <taxon>Eurotiomycetidae</taxon>
        <taxon>Eurotiales</taxon>
        <taxon>Aspergillaceae</taxon>
        <taxon>Penicillium</taxon>
    </lineage>
</organism>
<evidence type="ECO:0000256" key="6">
    <source>
        <dbReference type="ARBA" id="ARBA00022695"/>
    </source>
</evidence>
<dbReference type="Gene3D" id="3.30.460.10">
    <property type="entry name" value="Beta Polymerase, domain 2"/>
    <property type="match status" value="1"/>
</dbReference>
<evidence type="ECO:0000256" key="9">
    <source>
        <dbReference type="ARBA" id="ARBA00022932"/>
    </source>
</evidence>
<evidence type="ECO:0000256" key="3">
    <source>
        <dbReference type="ARBA" id="ARBA00016513"/>
    </source>
</evidence>
<dbReference type="InterPro" id="IPR001357">
    <property type="entry name" value="BRCT_dom"/>
</dbReference>
<evidence type="ECO:0000256" key="1">
    <source>
        <dbReference type="ARBA" id="ARBA00001936"/>
    </source>
</evidence>
<evidence type="ECO:0000256" key="13">
    <source>
        <dbReference type="PIRSR" id="PIRSR622312-50"/>
    </source>
</evidence>
<keyword evidence="17" id="KW-1185">Reference proteome</keyword>
<protein>
    <recommendedName>
        <fullName evidence="3">DNA polymerase lambda</fullName>
        <ecNumber evidence="2">2.7.7.7</ecNumber>
    </recommendedName>
</protein>
<reference evidence="16 17" key="1">
    <citation type="journal article" date="2015" name="Mol. Plant Microbe Interact.">
        <title>Genome, transcriptome, and functional analyses of Penicillium expansum provide new insights into secondary metabolism and pathogenicity.</title>
        <authorList>
            <person name="Ballester A.R."/>
            <person name="Marcet-Houben M."/>
            <person name="Levin E."/>
            <person name="Sela N."/>
            <person name="Selma-Lazaro C."/>
            <person name="Carmona L."/>
            <person name="Wisniewski M."/>
            <person name="Droby S."/>
            <person name="Gonzalez-Candelas L."/>
            <person name="Gabaldon T."/>
        </authorList>
    </citation>
    <scope>NUCLEOTIDE SEQUENCE [LARGE SCALE GENOMIC DNA]</scope>
    <source>
        <strain evidence="16 17">MD-8</strain>
    </source>
</reference>
<dbReference type="Gene3D" id="1.10.150.20">
    <property type="entry name" value="5' to 3' exonuclease, C-terminal subdomain"/>
    <property type="match status" value="1"/>
</dbReference>
<evidence type="ECO:0000256" key="12">
    <source>
        <dbReference type="ARBA" id="ARBA00049244"/>
    </source>
</evidence>
<dbReference type="OrthoDB" id="205514at2759"/>
<keyword evidence="7" id="KW-0235">DNA replication</keyword>
<evidence type="ECO:0000313" key="16">
    <source>
        <dbReference type="EMBL" id="KGO60794.1"/>
    </source>
</evidence>
<dbReference type="InterPro" id="IPR002008">
    <property type="entry name" value="DNA_pol_X_beta-like"/>
</dbReference>
<dbReference type="InterPro" id="IPR027421">
    <property type="entry name" value="DNA_pol_lamdba_lyase_dom_sf"/>
</dbReference>
<dbReference type="SUPFAM" id="SSF81301">
    <property type="entry name" value="Nucleotidyltransferase"/>
    <property type="match status" value="1"/>
</dbReference>
<keyword evidence="4" id="KW-0237">DNA synthesis</keyword>
<proteinExistence type="predicted"/>
<dbReference type="Gene3D" id="3.30.210.10">
    <property type="entry name" value="DNA polymerase, thumb domain"/>
    <property type="match status" value="1"/>
</dbReference>
<evidence type="ECO:0000256" key="10">
    <source>
        <dbReference type="ARBA" id="ARBA00023204"/>
    </source>
</evidence>
<evidence type="ECO:0000313" key="17">
    <source>
        <dbReference type="Proteomes" id="UP000030143"/>
    </source>
</evidence>
<dbReference type="InterPro" id="IPR043519">
    <property type="entry name" value="NT_sf"/>
</dbReference>
<dbReference type="Pfam" id="PF14792">
    <property type="entry name" value="DNA_pol_B_palm"/>
    <property type="match status" value="1"/>
</dbReference>
<accession>A0A0A2KKF0</accession>
<dbReference type="CDD" id="cd00141">
    <property type="entry name" value="NT_POLXc"/>
    <property type="match status" value="1"/>
</dbReference>
<feature type="active site" description="Nucleophile; Schiff-base intermediate with DNA; for 5'-dRP lyase activity" evidence="13">
    <location>
        <position position="448"/>
    </location>
</feature>
<dbReference type="Pfam" id="PF10391">
    <property type="entry name" value="DNA_pol_lambd_f"/>
    <property type="match status" value="1"/>
</dbReference>
<feature type="region of interest" description="Disordered" evidence="14">
    <location>
        <begin position="219"/>
        <end position="273"/>
    </location>
</feature>
<dbReference type="RefSeq" id="XP_016601804.1">
    <property type="nucleotide sequence ID" value="XM_016747329.1"/>
</dbReference>
<dbReference type="SUPFAM" id="SSF47802">
    <property type="entry name" value="DNA polymerase beta, N-terminal domain-like"/>
    <property type="match status" value="1"/>
</dbReference>
<comment type="cofactor">
    <cofactor evidence="1">
        <name>Mn(2+)</name>
        <dbReference type="ChEBI" id="CHEBI:29035"/>
    </cofactor>
</comment>
<dbReference type="InterPro" id="IPR029398">
    <property type="entry name" value="PolB_thumb"/>
</dbReference>
<dbReference type="FunFam" id="3.30.210.10:FF:000001">
    <property type="entry name" value="DNA polymerase lambda"/>
    <property type="match status" value="1"/>
</dbReference>
<evidence type="ECO:0000256" key="4">
    <source>
        <dbReference type="ARBA" id="ARBA00022634"/>
    </source>
</evidence>
<dbReference type="InterPro" id="IPR036420">
    <property type="entry name" value="BRCT_dom_sf"/>
</dbReference>
<evidence type="ECO:0000256" key="5">
    <source>
        <dbReference type="ARBA" id="ARBA00022679"/>
    </source>
</evidence>
<dbReference type="Gene3D" id="3.40.50.10190">
    <property type="entry name" value="BRCT domain"/>
    <property type="match status" value="1"/>
</dbReference>
<keyword evidence="9" id="KW-0239">DNA-directed DNA polymerase</keyword>
<dbReference type="PANTHER" id="PTHR11276:SF28">
    <property type="entry name" value="DNA POLYMERASE LAMBDA"/>
    <property type="match status" value="1"/>
</dbReference>
<dbReference type="GO" id="GO:0003677">
    <property type="term" value="F:DNA binding"/>
    <property type="evidence" value="ECO:0007669"/>
    <property type="project" value="InterPro"/>
</dbReference>
<name>A0A0A2KKF0_PENEN</name>
<dbReference type="Pfam" id="PF14716">
    <property type="entry name" value="HHH_8"/>
    <property type="match status" value="1"/>
</dbReference>
<feature type="region of interest" description="Disordered" evidence="14">
    <location>
        <begin position="60"/>
        <end position="111"/>
    </location>
</feature>
<sequence length="713" mass="80029">MKDLFPTKKSFFAALDRLDDSDDQDEEDKRWGSLFYADKELDKPNPNKVALSLERIPFPGANSDPISSCDQSKRSSPVAVPKPTPAKRPRTTGTMPTIKSGWPPQKKRKTNSAKIIPDDQQIFKGLIFFFFPNNDISPFRRLRIQRAQDYGARWSRNWATDITHVIMDKGLLSSDLLGYLKLEFLPTSVALVNESYPSECIQFRSVLDTSHLRFRVNGTPTATEKDKSPVAEPAPDSLPLKQSRREKNQSPERCLSPVEEPTPNPLPNDFPETVPESILNTVISPPAHEAATEEARETGNRERDALDDIIDEAKATSHLPLDPVEFPIDESAADGSDIETSSSGEESSLKTRKTSTGEGKSKGQDKYDWTKGFACMQKFDPDTKLNNPNSRTIEILQQMLEYYTQTADQWRVMAYRKAINALRKQPNKIATRAQARAIPGIGERLADKIEEIVLTNRLRRLENANHTPEDLIIKEFLGVYGAGLPQASKWVAQGYRSLKDLLERAPLTKQQRIGVERHSDFAQRIPRKEVEAHGAIVRKAVQAVDRDMQVIIGGSYRRGALTCGDVDCLITKPGTSLEQIRTIMLGLVVPRLFNCGFLQASLAISSHQDGSKWHGASALPGTNLWRRIDLLFVPDAEIGAALIYFTGNDIFNRSMRLLARKKGMCLNQKGLYANVLRNQQVKLNGGRLIEGRDERRIFAVLGVPWRPPEHRIC</sequence>
<dbReference type="HOGENOM" id="CLU_008698_3_0_1"/>
<dbReference type="EC" id="2.7.7.7" evidence="2"/>
<gene>
    <name evidence="16" type="ORF">PEX2_100590</name>
</gene>
<keyword evidence="10" id="KW-0234">DNA repair</keyword>
<dbReference type="Proteomes" id="UP000030143">
    <property type="component" value="Unassembled WGS sequence"/>
</dbReference>
<dbReference type="PANTHER" id="PTHR11276">
    <property type="entry name" value="DNA POLYMERASE TYPE-X FAMILY MEMBER"/>
    <property type="match status" value="1"/>
</dbReference>
<dbReference type="EMBL" id="JQFZ01000062">
    <property type="protein sequence ID" value="KGO60794.1"/>
    <property type="molecule type" value="Genomic_DNA"/>
</dbReference>
<dbReference type="GO" id="GO:0016829">
    <property type="term" value="F:lyase activity"/>
    <property type="evidence" value="ECO:0007669"/>
    <property type="project" value="UniProtKB-KW"/>
</dbReference>
<evidence type="ECO:0000256" key="7">
    <source>
        <dbReference type="ARBA" id="ARBA00022705"/>
    </source>
</evidence>
<feature type="domain" description="BRCT" evidence="15">
    <location>
        <begin position="118"/>
        <end position="214"/>
    </location>
</feature>
<keyword evidence="8" id="KW-0227">DNA damage</keyword>
<dbReference type="SMART" id="SM00483">
    <property type="entry name" value="POLXc"/>
    <property type="match status" value="1"/>
</dbReference>
<dbReference type="PRINTS" id="PR00869">
    <property type="entry name" value="DNAPOLX"/>
</dbReference>
<dbReference type="GO" id="GO:0003887">
    <property type="term" value="F:DNA-directed DNA polymerase activity"/>
    <property type="evidence" value="ECO:0007669"/>
    <property type="project" value="UniProtKB-KW"/>
</dbReference>
<dbReference type="InterPro" id="IPR028207">
    <property type="entry name" value="DNA_pol_B_palm_palm"/>
</dbReference>
<evidence type="ECO:0000256" key="2">
    <source>
        <dbReference type="ARBA" id="ARBA00012417"/>
    </source>
</evidence>
<dbReference type="FunFam" id="1.10.150.110:FF:000005">
    <property type="entry name" value="DNA polymerase POL4"/>
    <property type="match status" value="1"/>
</dbReference>
<keyword evidence="6" id="KW-0548">Nucleotidyltransferase</keyword>
<dbReference type="InterPro" id="IPR022312">
    <property type="entry name" value="DNA_pol_X"/>
</dbReference>
<feature type="region of interest" description="Disordered" evidence="14">
    <location>
        <begin position="322"/>
        <end position="366"/>
    </location>
</feature>
<dbReference type="PRINTS" id="PR00870">
    <property type="entry name" value="DNAPOLXBETA"/>
</dbReference>
<dbReference type="PhylomeDB" id="A0A0A2KKF0"/>
<dbReference type="InterPro" id="IPR037160">
    <property type="entry name" value="DNA_Pol_thumb_sf"/>
</dbReference>
<dbReference type="InterPro" id="IPR010996">
    <property type="entry name" value="HHH_MUS81"/>
</dbReference>
<dbReference type="STRING" id="27334.A0A0A2KKF0"/>
<dbReference type="InterPro" id="IPR018944">
    <property type="entry name" value="DNA_pol_lambd_fingers_domain"/>
</dbReference>
<dbReference type="PROSITE" id="PS50172">
    <property type="entry name" value="BRCT"/>
    <property type="match status" value="1"/>
</dbReference>
<dbReference type="VEuPathDB" id="FungiDB:PEXP_005650"/>
<evidence type="ECO:0000256" key="14">
    <source>
        <dbReference type="SAM" id="MobiDB-lite"/>
    </source>
</evidence>
<dbReference type="Gene3D" id="1.10.150.110">
    <property type="entry name" value="DNA polymerase beta, N-terminal domain-like"/>
    <property type="match status" value="1"/>
</dbReference>
<dbReference type="SUPFAM" id="SSF81585">
    <property type="entry name" value="PsbU/PolX domain-like"/>
    <property type="match status" value="1"/>
</dbReference>
<dbReference type="GO" id="GO:0005634">
    <property type="term" value="C:nucleus"/>
    <property type="evidence" value="ECO:0007669"/>
    <property type="project" value="TreeGrafter"/>
</dbReference>
<evidence type="ECO:0000256" key="8">
    <source>
        <dbReference type="ARBA" id="ARBA00022763"/>
    </source>
</evidence>